<keyword evidence="2" id="KW-1133">Transmembrane helix</keyword>
<dbReference type="AlphaFoldDB" id="A0A4S8IQY8"/>
<keyword evidence="2" id="KW-0812">Transmembrane</keyword>
<feature type="compositionally biased region" description="Polar residues" evidence="1">
    <location>
        <begin position="158"/>
        <end position="169"/>
    </location>
</feature>
<organism evidence="3 4">
    <name type="scientific">Musa balbisiana</name>
    <name type="common">Banana</name>
    <dbReference type="NCBI Taxonomy" id="52838"/>
    <lineage>
        <taxon>Eukaryota</taxon>
        <taxon>Viridiplantae</taxon>
        <taxon>Streptophyta</taxon>
        <taxon>Embryophyta</taxon>
        <taxon>Tracheophyta</taxon>
        <taxon>Spermatophyta</taxon>
        <taxon>Magnoliopsida</taxon>
        <taxon>Liliopsida</taxon>
        <taxon>Zingiberales</taxon>
        <taxon>Musaceae</taxon>
        <taxon>Musa</taxon>
    </lineage>
</organism>
<accession>A0A4S8IQY8</accession>
<protein>
    <submittedName>
        <fullName evidence="3">Uncharacterized protein</fullName>
    </submittedName>
</protein>
<dbReference type="Proteomes" id="UP000317650">
    <property type="component" value="Chromosome 6"/>
</dbReference>
<feature type="transmembrane region" description="Helical" evidence="2">
    <location>
        <begin position="12"/>
        <end position="36"/>
    </location>
</feature>
<gene>
    <name evidence="3" type="ORF">C4D60_Mb06t26850</name>
</gene>
<dbReference type="PANTHER" id="PTHR34964:SF1">
    <property type="entry name" value="MEMBRANE LIPOPROTEIN"/>
    <property type="match status" value="1"/>
</dbReference>
<name>A0A4S8IQY8_MUSBA</name>
<comment type="caution">
    <text evidence="3">The sequence shown here is derived from an EMBL/GenBank/DDBJ whole genome shotgun (WGS) entry which is preliminary data.</text>
</comment>
<keyword evidence="2" id="KW-0472">Membrane</keyword>
<keyword evidence="4" id="KW-1185">Reference proteome</keyword>
<reference evidence="3 4" key="1">
    <citation type="journal article" date="2019" name="Nat. Plants">
        <title>Genome sequencing of Musa balbisiana reveals subgenome evolution and function divergence in polyploid bananas.</title>
        <authorList>
            <person name="Yao X."/>
        </authorList>
    </citation>
    <scope>NUCLEOTIDE SEQUENCE [LARGE SCALE GENOMIC DNA]</scope>
    <source>
        <strain evidence="4">cv. DH-PKW</strain>
        <tissue evidence="3">Leaves</tissue>
    </source>
</reference>
<evidence type="ECO:0000256" key="2">
    <source>
        <dbReference type="SAM" id="Phobius"/>
    </source>
</evidence>
<evidence type="ECO:0000313" key="4">
    <source>
        <dbReference type="Proteomes" id="UP000317650"/>
    </source>
</evidence>
<feature type="region of interest" description="Disordered" evidence="1">
    <location>
        <begin position="79"/>
        <end position="181"/>
    </location>
</feature>
<feature type="transmembrane region" description="Helical" evidence="2">
    <location>
        <begin position="48"/>
        <end position="70"/>
    </location>
</feature>
<sequence length="181" mass="18514">MPPSEGKGRNLCIWFISCLFFLVLLAGGAFLVLYITLPETKDTAWFPIAGMTLVAVPWMFWFTTCIYRFVATGKEGGARPVPTRAASMSPSGGGAAATGAAATATVDSPVNSPGDARRVRFGNATVMGTQNDADGAGGPAGASGSPPGEEAEEDSDATLASSDGSSLNSHESEVPLAFSMS</sequence>
<dbReference type="EMBL" id="PYDT01000009">
    <property type="protein sequence ID" value="THU51043.1"/>
    <property type="molecule type" value="Genomic_DNA"/>
</dbReference>
<evidence type="ECO:0000313" key="3">
    <source>
        <dbReference type="EMBL" id="THU51043.1"/>
    </source>
</evidence>
<dbReference type="PANTHER" id="PTHR34964">
    <property type="entry name" value="MEMBRANE LIPOPROTEIN-RELATED"/>
    <property type="match status" value="1"/>
</dbReference>
<evidence type="ECO:0000256" key="1">
    <source>
        <dbReference type="SAM" id="MobiDB-lite"/>
    </source>
</evidence>
<proteinExistence type="predicted"/>